<dbReference type="Gene3D" id="2.60.200.40">
    <property type="match status" value="1"/>
</dbReference>
<evidence type="ECO:0000256" key="1">
    <source>
        <dbReference type="ARBA" id="ARBA00022679"/>
    </source>
</evidence>
<accession>A0A517S9S5</accession>
<keyword evidence="7" id="KW-1185">Reference proteome</keyword>
<gene>
    <name evidence="6" type="primary">dagK</name>
    <name evidence="6" type="ORF">Pan44_08840</name>
</gene>
<evidence type="ECO:0000256" key="3">
    <source>
        <dbReference type="ARBA" id="ARBA00022777"/>
    </source>
</evidence>
<dbReference type="SMART" id="SM00046">
    <property type="entry name" value="DAGKc"/>
    <property type="match status" value="1"/>
</dbReference>
<sequence length="309" mass="33648">MSDFSEIAANSAPWVAIQRNPSSGSGKGARQLLRLIRALKKHGLRPRLFSRRADLEAAVRNPLRRPALRAIVAAGGDGTVIDVVNRFPGHPIAVLPLGTENLFARALGLTCDGERLAGIIAAGTVSRFDCARANGRRFLVVASTGFDAEVIHLAHARRTGRIRRWFYALPITTALARYPFPPVTVQFDDDPTPHTACLVLVANLSRYALGLPIAPHASGHDGLLDVCLFQCPGRWRLFRDLMAVLRGTHLKERHVVMRQAKRIVIAGEQPVCVQIDGDPAGQIPVTIEIEPSAIEVFTPGEVQSPVRNN</sequence>
<dbReference type="RefSeq" id="WP_145027593.1">
    <property type="nucleotide sequence ID" value="NZ_CP036271.1"/>
</dbReference>
<dbReference type="InterPro" id="IPR017438">
    <property type="entry name" value="ATP-NAD_kinase_N"/>
</dbReference>
<dbReference type="GO" id="GO:0005886">
    <property type="term" value="C:plasma membrane"/>
    <property type="evidence" value="ECO:0007669"/>
    <property type="project" value="TreeGrafter"/>
</dbReference>
<dbReference type="Pfam" id="PF00781">
    <property type="entry name" value="DAGK_cat"/>
    <property type="match status" value="1"/>
</dbReference>
<dbReference type="SUPFAM" id="SSF111331">
    <property type="entry name" value="NAD kinase/diacylglycerol kinase-like"/>
    <property type="match status" value="1"/>
</dbReference>
<dbReference type="InterPro" id="IPR050187">
    <property type="entry name" value="Lipid_Phosphate_FormReg"/>
</dbReference>
<dbReference type="KEGG" id="ccos:Pan44_08840"/>
<dbReference type="Gene3D" id="3.40.50.10330">
    <property type="entry name" value="Probable inorganic polyphosphate/atp-NAD kinase, domain 1"/>
    <property type="match status" value="1"/>
</dbReference>
<dbReference type="AlphaFoldDB" id="A0A517S9S5"/>
<keyword evidence="3 6" id="KW-0418">Kinase</keyword>
<dbReference type="PANTHER" id="PTHR12358:SF106">
    <property type="entry name" value="LIPID KINASE YEGS"/>
    <property type="match status" value="1"/>
</dbReference>
<dbReference type="InParanoid" id="A0A517S9S5"/>
<proteinExistence type="predicted"/>
<evidence type="ECO:0000313" key="6">
    <source>
        <dbReference type="EMBL" id="QDT52871.1"/>
    </source>
</evidence>
<evidence type="ECO:0000313" key="7">
    <source>
        <dbReference type="Proteomes" id="UP000315700"/>
    </source>
</evidence>
<dbReference type="EMBL" id="CP036271">
    <property type="protein sequence ID" value="QDT52871.1"/>
    <property type="molecule type" value="Genomic_DNA"/>
</dbReference>
<keyword evidence="2" id="KW-0547">Nucleotide-binding</keyword>
<organism evidence="6 7">
    <name type="scientific">Caulifigura coniformis</name>
    <dbReference type="NCBI Taxonomy" id="2527983"/>
    <lineage>
        <taxon>Bacteria</taxon>
        <taxon>Pseudomonadati</taxon>
        <taxon>Planctomycetota</taxon>
        <taxon>Planctomycetia</taxon>
        <taxon>Planctomycetales</taxon>
        <taxon>Planctomycetaceae</taxon>
        <taxon>Caulifigura</taxon>
    </lineage>
</organism>
<evidence type="ECO:0000256" key="4">
    <source>
        <dbReference type="ARBA" id="ARBA00022840"/>
    </source>
</evidence>
<protein>
    <submittedName>
        <fullName evidence="6">Diacylglycerol kinase</fullName>
        <ecNumber evidence="6">2.7.1.107</ecNumber>
    </submittedName>
</protein>
<dbReference type="Pfam" id="PF19279">
    <property type="entry name" value="YegS_C"/>
    <property type="match status" value="1"/>
</dbReference>
<dbReference type="Proteomes" id="UP000315700">
    <property type="component" value="Chromosome"/>
</dbReference>
<dbReference type="GO" id="GO:0005524">
    <property type="term" value="F:ATP binding"/>
    <property type="evidence" value="ECO:0007669"/>
    <property type="project" value="UniProtKB-KW"/>
</dbReference>
<dbReference type="InterPro" id="IPR045540">
    <property type="entry name" value="YegS/DAGK_C"/>
</dbReference>
<keyword evidence="4" id="KW-0067">ATP-binding</keyword>
<dbReference type="EC" id="2.7.1.107" evidence="6"/>
<evidence type="ECO:0000256" key="2">
    <source>
        <dbReference type="ARBA" id="ARBA00022741"/>
    </source>
</evidence>
<dbReference type="InterPro" id="IPR016064">
    <property type="entry name" value="NAD/diacylglycerol_kinase_sf"/>
</dbReference>
<feature type="domain" description="DAGKc" evidence="5">
    <location>
        <begin position="10"/>
        <end position="137"/>
    </location>
</feature>
<dbReference type="InterPro" id="IPR001206">
    <property type="entry name" value="Diacylglycerol_kinase_cat_dom"/>
</dbReference>
<dbReference type="GO" id="GO:0004143">
    <property type="term" value="F:ATP-dependent diacylglycerol kinase activity"/>
    <property type="evidence" value="ECO:0007669"/>
    <property type="project" value="UniProtKB-EC"/>
</dbReference>
<dbReference type="OrthoDB" id="9815110at2"/>
<reference evidence="6 7" key="1">
    <citation type="submission" date="2019-02" db="EMBL/GenBank/DDBJ databases">
        <title>Deep-cultivation of Planctomycetes and their phenomic and genomic characterization uncovers novel biology.</title>
        <authorList>
            <person name="Wiegand S."/>
            <person name="Jogler M."/>
            <person name="Boedeker C."/>
            <person name="Pinto D."/>
            <person name="Vollmers J."/>
            <person name="Rivas-Marin E."/>
            <person name="Kohn T."/>
            <person name="Peeters S.H."/>
            <person name="Heuer A."/>
            <person name="Rast P."/>
            <person name="Oberbeckmann S."/>
            <person name="Bunk B."/>
            <person name="Jeske O."/>
            <person name="Meyerdierks A."/>
            <person name="Storesund J.E."/>
            <person name="Kallscheuer N."/>
            <person name="Luecker S."/>
            <person name="Lage O.M."/>
            <person name="Pohl T."/>
            <person name="Merkel B.J."/>
            <person name="Hornburger P."/>
            <person name="Mueller R.-W."/>
            <person name="Bruemmer F."/>
            <person name="Labrenz M."/>
            <person name="Spormann A.M."/>
            <person name="Op den Camp H."/>
            <person name="Overmann J."/>
            <person name="Amann R."/>
            <person name="Jetten M.S.M."/>
            <person name="Mascher T."/>
            <person name="Medema M.H."/>
            <person name="Devos D.P."/>
            <person name="Kaster A.-K."/>
            <person name="Ovreas L."/>
            <person name="Rohde M."/>
            <person name="Galperin M.Y."/>
            <person name="Jogler C."/>
        </authorList>
    </citation>
    <scope>NUCLEOTIDE SEQUENCE [LARGE SCALE GENOMIC DNA]</scope>
    <source>
        <strain evidence="6 7">Pan44</strain>
    </source>
</reference>
<name>A0A517S9S5_9PLAN</name>
<dbReference type="PROSITE" id="PS50146">
    <property type="entry name" value="DAGK"/>
    <property type="match status" value="1"/>
</dbReference>
<keyword evidence="1 6" id="KW-0808">Transferase</keyword>
<dbReference type="PANTHER" id="PTHR12358">
    <property type="entry name" value="SPHINGOSINE KINASE"/>
    <property type="match status" value="1"/>
</dbReference>
<evidence type="ECO:0000259" key="5">
    <source>
        <dbReference type="PROSITE" id="PS50146"/>
    </source>
</evidence>